<feature type="compositionally biased region" description="Basic and acidic residues" evidence="1">
    <location>
        <begin position="361"/>
        <end position="379"/>
    </location>
</feature>
<evidence type="ECO:0000259" key="2">
    <source>
        <dbReference type="Pfam" id="PF14021"/>
    </source>
</evidence>
<dbReference type="Pfam" id="PF14021">
    <property type="entry name" value="TNT"/>
    <property type="match status" value="1"/>
</dbReference>
<feature type="domain" description="TNT" evidence="2">
    <location>
        <begin position="1251"/>
        <end position="1336"/>
    </location>
</feature>
<reference evidence="4" key="1">
    <citation type="journal article" date="2019" name="Int. J. Syst. Evol. Microbiol.">
        <title>The Global Catalogue of Microorganisms (GCM) 10K type strain sequencing project: providing services to taxonomists for standard genome sequencing and annotation.</title>
        <authorList>
            <consortium name="The Broad Institute Genomics Platform"/>
            <consortium name="The Broad Institute Genome Sequencing Center for Infectious Disease"/>
            <person name="Wu L."/>
            <person name="Ma J."/>
        </authorList>
    </citation>
    <scope>NUCLEOTIDE SEQUENCE [LARGE SCALE GENOMIC DNA]</scope>
    <source>
        <strain evidence="4">CGMCC 4.7677</strain>
    </source>
</reference>
<feature type="compositionally biased region" description="Gly residues" evidence="1">
    <location>
        <begin position="655"/>
        <end position="664"/>
    </location>
</feature>
<dbReference type="InterPro" id="IPR025331">
    <property type="entry name" value="TNT"/>
</dbReference>
<dbReference type="EMBL" id="BNAU01000003">
    <property type="protein sequence ID" value="GHE95767.1"/>
    <property type="molecule type" value="Genomic_DNA"/>
</dbReference>
<dbReference type="SUPFAM" id="SSF160424">
    <property type="entry name" value="BH3703-like"/>
    <property type="match status" value="1"/>
</dbReference>
<feature type="compositionally biased region" description="Basic and acidic residues" evidence="1">
    <location>
        <begin position="734"/>
        <end position="743"/>
    </location>
</feature>
<evidence type="ECO:0000256" key="1">
    <source>
        <dbReference type="SAM" id="MobiDB-lite"/>
    </source>
</evidence>
<dbReference type="InterPro" id="IPR036170">
    <property type="entry name" value="YezG-like_sf"/>
</dbReference>
<protein>
    <recommendedName>
        <fullName evidence="2">TNT domain-containing protein</fullName>
    </recommendedName>
</protein>
<gene>
    <name evidence="3" type="ORF">GCM10017786_30300</name>
</gene>
<feature type="compositionally biased region" description="Basic and acidic residues" evidence="1">
    <location>
        <begin position="1202"/>
        <end position="1212"/>
    </location>
</feature>
<dbReference type="InterPro" id="IPR053024">
    <property type="entry name" value="Fungal_surface_NADase"/>
</dbReference>
<feature type="compositionally biased region" description="Gly residues" evidence="1">
    <location>
        <begin position="629"/>
        <end position="641"/>
    </location>
</feature>
<feature type="compositionally biased region" description="Basic and acidic residues" evidence="1">
    <location>
        <begin position="791"/>
        <end position="806"/>
    </location>
</feature>
<feature type="compositionally biased region" description="Basic and acidic residues" evidence="1">
    <location>
        <begin position="501"/>
        <end position="512"/>
    </location>
</feature>
<feature type="region of interest" description="Disordered" evidence="1">
    <location>
        <begin position="280"/>
        <end position="308"/>
    </location>
</feature>
<sequence length="1345" mass="141116">MTSQNGLVAQPTTQLNATEQDTLVKQIGLALLRAAPRDWRRVTATYRAVGRYHELSGEVLLEDGSAQEWMATHDIATLFGRLRAGMYREGRGTWFNARYQLDHPSSYNLEYDRDEPRWDLMPPPQAYADELRMFPRSEDNVPEWLMRRMAGLAPEQPGPRFRIARIFDGHEPSGRPVLNRPELDADEQQRVLEYLNNAPVVRAERGFDLDRLAQQPAATVPVAFHTDGVWIWPAAVNYYLQEYGVAPEAELVAHIASNGHTLPEVPEQTVQAAGAYLSRGPAQPARRVPEQAAAPAEPAADAAGAGEVEQPTTLTPVIDPEAGPPTMLVQPAVKDAEPASPASAGDAGDETRTWDAREAFADEPRGGADGTWEPREGLAEHGFTGEPGALAGQPGGFAGEPGGFAGQEPGPDADEAPTEGRGWNGREAYAAQEGAAGRPERFAAEGPGQHGYGQEGAESRGPERHGAEGAGQHGYHQEGPDARGPERHGAEGPGLHGYGQEGREARRPERFAAEGPEGRGQAGFGAEAPEGPSQVGFGAEAPERPGQAGYGQEGPERLGAEGPGQHGYGQEGPDARGPERFAAQGPDGRQAGFGAGAPEGPGQAGYGQEGLDARGPERFAAQSPEGRQAGFGAGAPEGPGQAGFSQEGPERLGAEGPGQHGYGQEGPDARGPERFAAQGPEGRDQAGFGAEAPEGPGQAGSGQEGPERFAAERPGQHGYGPEARGARGFGQEAPEARGQRDFGGRQAPEGRGFGGPEAPEQRGFAGPEGHGLEPEGPEPRGERGYGTPETPEQRDFAGPEGPDGRGQRAFGAQEGLDGPAQRQEAPERRRQHGSAAQEAPESSGPGRFGQETPEARGQHGLTAPDSPEPRGPERFSQEPSEGRGQHSAAQEGLAGEATVAGFDPRAPERFAPEGRGAAGHAVDARQEGFAPEEGRGKRPFAGSEGPEGREPHGFAGPEGPGQPGFSPEGPDQRGAGPGSPGHRGFSGQEARDQRAFTSEEGPEGLVGHEAAPEARGFGAAPGGVEPRGGFAAQGAPAQGPRRGRPAPDGPPTMLARPVAPPSGEPALDNLRAKLSDLGVPDAAYRIGEPAEHGWSLEKVDDGWRVGWYDDALTSPAVFGDADDAAAFMLGKLLLSPGGRTTPPARPEMDATEVPRTPAQEPSEPQRHDLPQRALSDRLDEPDPAGPPTMLAPPVAPPPPAPPRREPPPRRVEPAAPAPAAAAASGGNQQWPIQPLPGEPPLTLFRGKEMRELPAGSELDRFGGPNGNLTYAAGTPFEERSLVPEWVNRPYHVYRVQRPIEALAGVAIPWFNQPGGGAAYLLPASIEDLLASGDLIELDPGEPPID</sequence>
<feature type="compositionally biased region" description="Basic and acidic residues" evidence="1">
    <location>
        <begin position="922"/>
        <end position="936"/>
    </location>
</feature>
<feature type="compositionally biased region" description="Basic and acidic residues" evidence="1">
    <location>
        <begin position="1163"/>
        <end position="1180"/>
    </location>
</feature>
<feature type="compositionally biased region" description="Low complexity" evidence="1">
    <location>
        <begin position="281"/>
        <end position="308"/>
    </location>
</feature>
<feature type="compositionally biased region" description="Basic and acidic residues" evidence="1">
    <location>
        <begin position="457"/>
        <end position="467"/>
    </location>
</feature>
<feature type="compositionally biased region" description="Pro residues" evidence="1">
    <location>
        <begin position="1183"/>
        <end position="1201"/>
    </location>
</feature>
<feature type="compositionally biased region" description="Low complexity" evidence="1">
    <location>
        <begin position="1213"/>
        <end position="1223"/>
    </location>
</feature>
<dbReference type="PANTHER" id="PTHR42059:SF1">
    <property type="entry name" value="TNT DOMAIN-CONTAINING PROTEIN"/>
    <property type="match status" value="1"/>
</dbReference>
<feature type="compositionally biased region" description="Basic and acidic residues" evidence="1">
    <location>
        <begin position="867"/>
        <end position="884"/>
    </location>
</feature>
<accession>A0ABQ3IVA9</accession>
<feature type="region of interest" description="Disordered" evidence="1">
    <location>
        <begin position="361"/>
        <end position="1069"/>
    </location>
</feature>
<feature type="compositionally biased region" description="Basic and acidic residues" evidence="1">
    <location>
        <begin position="705"/>
        <end position="715"/>
    </location>
</feature>
<feature type="region of interest" description="Disordered" evidence="1">
    <location>
        <begin position="1136"/>
        <end position="1234"/>
    </location>
</feature>
<name>A0ABQ3IVA9_9PSEU</name>
<evidence type="ECO:0000313" key="3">
    <source>
        <dbReference type="EMBL" id="GHE95767.1"/>
    </source>
</evidence>
<feature type="compositionally biased region" description="Gly residues" evidence="1">
    <location>
        <begin position="591"/>
        <end position="608"/>
    </location>
</feature>
<feature type="region of interest" description="Disordered" evidence="1">
    <location>
        <begin position="334"/>
        <end position="353"/>
    </location>
</feature>
<dbReference type="Proteomes" id="UP000605897">
    <property type="component" value="Unassembled WGS sequence"/>
</dbReference>
<keyword evidence="4" id="KW-1185">Reference proteome</keyword>
<feature type="compositionally biased region" description="Low complexity" evidence="1">
    <location>
        <begin position="685"/>
        <end position="696"/>
    </location>
</feature>
<feature type="compositionally biased region" description="Gly residues" evidence="1">
    <location>
        <begin position="561"/>
        <end position="570"/>
    </location>
</feature>
<feature type="compositionally biased region" description="Basic and acidic residues" evidence="1">
    <location>
        <begin position="770"/>
        <end position="783"/>
    </location>
</feature>
<feature type="compositionally biased region" description="Basic and acidic residues" evidence="1">
    <location>
        <begin position="475"/>
        <end position="490"/>
    </location>
</feature>
<feature type="compositionally biased region" description="Gly residues" evidence="1">
    <location>
        <begin position="491"/>
        <end position="500"/>
    </location>
</feature>
<comment type="caution">
    <text evidence="3">The sequence shown here is derived from an EMBL/GenBank/DDBJ whole genome shotgun (WGS) entry which is preliminary data.</text>
</comment>
<feature type="compositionally biased region" description="Gly residues" evidence="1">
    <location>
        <begin position="393"/>
        <end position="405"/>
    </location>
</feature>
<evidence type="ECO:0000313" key="4">
    <source>
        <dbReference type="Proteomes" id="UP000605897"/>
    </source>
</evidence>
<organism evidence="3 4">
    <name type="scientific">Amycolatopsis deserti</name>
    <dbReference type="NCBI Taxonomy" id="185696"/>
    <lineage>
        <taxon>Bacteria</taxon>
        <taxon>Bacillati</taxon>
        <taxon>Actinomycetota</taxon>
        <taxon>Actinomycetes</taxon>
        <taxon>Pseudonocardiales</taxon>
        <taxon>Pseudonocardiaceae</taxon>
        <taxon>Amycolatopsis</taxon>
    </lineage>
</organism>
<dbReference type="PANTHER" id="PTHR42059">
    <property type="entry name" value="TNT DOMAIN-CONTAINING PROTEIN"/>
    <property type="match status" value="1"/>
</dbReference>
<proteinExistence type="predicted"/>
<feature type="compositionally biased region" description="Low complexity" evidence="1">
    <location>
        <begin position="1027"/>
        <end position="1040"/>
    </location>
</feature>